<accession>A0A1H5XU52</accession>
<dbReference type="RefSeq" id="WP_103967472.1">
    <property type="nucleotide sequence ID" value="NZ_FNUX01000032.1"/>
</dbReference>
<organism evidence="1 2">
    <name type="scientific">Nitrosomonas ureae</name>
    <dbReference type="NCBI Taxonomy" id="44577"/>
    <lineage>
        <taxon>Bacteria</taxon>
        <taxon>Pseudomonadati</taxon>
        <taxon>Pseudomonadota</taxon>
        <taxon>Betaproteobacteria</taxon>
        <taxon>Nitrosomonadales</taxon>
        <taxon>Nitrosomonadaceae</taxon>
        <taxon>Nitrosomonas</taxon>
    </lineage>
</organism>
<evidence type="ECO:0000313" key="2">
    <source>
        <dbReference type="Proteomes" id="UP000236753"/>
    </source>
</evidence>
<dbReference type="AlphaFoldDB" id="A0A1H5XU52"/>
<name>A0A1H5XU52_9PROT</name>
<evidence type="ECO:0000313" key="1">
    <source>
        <dbReference type="EMBL" id="SEG15208.1"/>
    </source>
</evidence>
<protein>
    <submittedName>
        <fullName evidence="1">Uncharacterized protein</fullName>
    </submittedName>
</protein>
<reference evidence="1 2" key="1">
    <citation type="submission" date="2016-10" db="EMBL/GenBank/DDBJ databases">
        <authorList>
            <person name="de Groot N.N."/>
        </authorList>
    </citation>
    <scope>NUCLEOTIDE SEQUENCE [LARGE SCALE GENOMIC DNA]</scope>
    <source>
        <strain evidence="1 2">Nm13</strain>
    </source>
</reference>
<dbReference type="EMBL" id="FNUX01000032">
    <property type="protein sequence ID" value="SEG15208.1"/>
    <property type="molecule type" value="Genomic_DNA"/>
</dbReference>
<gene>
    <name evidence="1" type="ORF">SAMN05216334_1323</name>
</gene>
<sequence>MANEDFTAETKTRRIDICNSHNIMVELWERTSHTLTDKELKWFSQATEHAEQGLLSLKQTLESIGCLVLNEESLEAGKRSGNFQSSNDVPDLLFAIANYIENIQGLIHVGSSADARLKHPERYRSSDDIKSVK</sequence>
<dbReference type="Proteomes" id="UP000236753">
    <property type="component" value="Unassembled WGS sequence"/>
</dbReference>
<proteinExistence type="predicted"/>
<dbReference type="OrthoDB" id="8550145at2"/>